<comment type="subcellular location">
    <subcellularLocation>
        <location evidence="1">Secreted</location>
    </subcellularLocation>
</comment>
<dbReference type="InterPro" id="IPR010264">
    <property type="entry name" value="Self-incomp_S1"/>
</dbReference>
<dbReference type="Pfam" id="PF05938">
    <property type="entry name" value="Self-incomp_S1"/>
    <property type="match status" value="1"/>
</dbReference>
<name>A0A9W7LNG7_HIBTR</name>
<keyword evidence="3" id="KW-0713">Self-incompatibility</keyword>
<keyword evidence="5 6" id="KW-0732">Signal</keyword>
<proteinExistence type="inferred from homology"/>
<feature type="chain" id="PRO_5040848836" description="S-protein homolog" evidence="6">
    <location>
        <begin position="23"/>
        <end position="87"/>
    </location>
</feature>
<dbReference type="EMBL" id="BSYR01000008">
    <property type="protein sequence ID" value="GMI70311.1"/>
    <property type="molecule type" value="Genomic_DNA"/>
</dbReference>
<dbReference type="AlphaFoldDB" id="A0A9W7LNG7"/>
<evidence type="ECO:0000256" key="5">
    <source>
        <dbReference type="ARBA" id="ARBA00022729"/>
    </source>
</evidence>
<gene>
    <name evidence="7" type="ORF">HRI_000700400</name>
</gene>
<evidence type="ECO:0000256" key="1">
    <source>
        <dbReference type="ARBA" id="ARBA00004613"/>
    </source>
</evidence>
<accession>A0A9W7LNG7</accession>
<dbReference type="GO" id="GO:0060320">
    <property type="term" value="P:rejection of self pollen"/>
    <property type="evidence" value="ECO:0007669"/>
    <property type="project" value="UniProtKB-KW"/>
</dbReference>
<keyword evidence="8" id="KW-1185">Reference proteome</keyword>
<comment type="caution">
    <text evidence="7">The sequence shown here is derived from an EMBL/GenBank/DDBJ whole genome shotgun (WGS) entry which is preliminary data.</text>
</comment>
<dbReference type="Proteomes" id="UP001165190">
    <property type="component" value="Unassembled WGS sequence"/>
</dbReference>
<protein>
    <recommendedName>
        <fullName evidence="9">S-protein homolog</fullName>
    </recommendedName>
</protein>
<keyword evidence="4" id="KW-0964">Secreted</keyword>
<evidence type="ECO:0008006" key="9">
    <source>
        <dbReference type="Google" id="ProtNLM"/>
    </source>
</evidence>
<evidence type="ECO:0000256" key="2">
    <source>
        <dbReference type="ARBA" id="ARBA00005581"/>
    </source>
</evidence>
<evidence type="ECO:0000256" key="4">
    <source>
        <dbReference type="ARBA" id="ARBA00022525"/>
    </source>
</evidence>
<comment type="similarity">
    <text evidence="2">Belongs to the plant self-incompatibility (S1) protein family.</text>
</comment>
<feature type="signal peptide" evidence="6">
    <location>
        <begin position="1"/>
        <end position="22"/>
    </location>
</feature>
<dbReference type="GO" id="GO:0005576">
    <property type="term" value="C:extracellular region"/>
    <property type="evidence" value="ECO:0007669"/>
    <property type="project" value="UniProtKB-SubCell"/>
</dbReference>
<organism evidence="7 8">
    <name type="scientific">Hibiscus trionum</name>
    <name type="common">Flower of an hour</name>
    <dbReference type="NCBI Taxonomy" id="183268"/>
    <lineage>
        <taxon>Eukaryota</taxon>
        <taxon>Viridiplantae</taxon>
        <taxon>Streptophyta</taxon>
        <taxon>Embryophyta</taxon>
        <taxon>Tracheophyta</taxon>
        <taxon>Spermatophyta</taxon>
        <taxon>Magnoliopsida</taxon>
        <taxon>eudicotyledons</taxon>
        <taxon>Gunneridae</taxon>
        <taxon>Pentapetalae</taxon>
        <taxon>rosids</taxon>
        <taxon>malvids</taxon>
        <taxon>Malvales</taxon>
        <taxon>Malvaceae</taxon>
        <taxon>Malvoideae</taxon>
        <taxon>Hibiscus</taxon>
    </lineage>
</organism>
<dbReference type="OrthoDB" id="1848419at2759"/>
<evidence type="ECO:0000313" key="8">
    <source>
        <dbReference type="Proteomes" id="UP001165190"/>
    </source>
</evidence>
<evidence type="ECO:0000313" key="7">
    <source>
        <dbReference type="EMBL" id="GMI70311.1"/>
    </source>
</evidence>
<evidence type="ECO:0000256" key="6">
    <source>
        <dbReference type="SAM" id="SignalP"/>
    </source>
</evidence>
<sequence length="87" mass="9814">MANIKKIVLTVLTSCLLAIAVSEEEDMLLINYHIHITNDLPLESPANDVPTLYLHCKSKDDDLGEKAMSDEVYFSNDNSTRTNAYPW</sequence>
<evidence type="ECO:0000256" key="3">
    <source>
        <dbReference type="ARBA" id="ARBA00022471"/>
    </source>
</evidence>
<reference evidence="7" key="1">
    <citation type="submission" date="2023-05" db="EMBL/GenBank/DDBJ databases">
        <title>Genome and transcriptome analyses reveal genes involved in the formation of fine ridges on petal epidermal cells in Hibiscus trionum.</title>
        <authorList>
            <person name="Koshimizu S."/>
            <person name="Masuda S."/>
            <person name="Ishii T."/>
            <person name="Shirasu K."/>
            <person name="Hoshino A."/>
            <person name="Arita M."/>
        </authorList>
    </citation>
    <scope>NUCLEOTIDE SEQUENCE</scope>
    <source>
        <strain evidence="7">Hamamatsu line</strain>
    </source>
</reference>